<dbReference type="AlphaFoldDB" id="A0A1J5Q6E8"/>
<dbReference type="Pfam" id="PF01814">
    <property type="entry name" value="Hemerythrin"/>
    <property type="match status" value="1"/>
</dbReference>
<dbReference type="InterPro" id="IPR012312">
    <property type="entry name" value="Hemerythrin-like"/>
</dbReference>
<dbReference type="EMBL" id="MLJW01002124">
    <property type="protein sequence ID" value="OIQ75575.1"/>
    <property type="molecule type" value="Genomic_DNA"/>
</dbReference>
<feature type="domain" description="Hemerythrin-like" evidence="1">
    <location>
        <begin position="15"/>
        <end position="151"/>
    </location>
</feature>
<evidence type="ECO:0000259" key="1">
    <source>
        <dbReference type="Pfam" id="PF01814"/>
    </source>
</evidence>
<name>A0A1J5Q6E8_9ZZZZ</name>
<reference evidence="2" key="1">
    <citation type="submission" date="2016-10" db="EMBL/GenBank/DDBJ databases">
        <title>Sequence of Gallionella enrichment culture.</title>
        <authorList>
            <person name="Poehlein A."/>
            <person name="Muehling M."/>
            <person name="Daniel R."/>
        </authorList>
    </citation>
    <scope>NUCLEOTIDE SEQUENCE</scope>
</reference>
<dbReference type="CDD" id="cd12108">
    <property type="entry name" value="Hr-like"/>
    <property type="match status" value="1"/>
</dbReference>
<proteinExistence type="predicted"/>
<organism evidence="2">
    <name type="scientific">mine drainage metagenome</name>
    <dbReference type="NCBI Taxonomy" id="410659"/>
    <lineage>
        <taxon>unclassified sequences</taxon>
        <taxon>metagenomes</taxon>
        <taxon>ecological metagenomes</taxon>
    </lineage>
</organism>
<protein>
    <submittedName>
        <fullName evidence="2">Hemerythrin HHE cation binding domain protein</fullName>
    </submittedName>
</protein>
<sequence length="176" mass="19819">MPDQLFTTSPGFNQPLDLLSACHRRIVGFTEVLQKLPGHLAQYGADADARQAAERVLKYFDIAGQQHHDDEELNLFPILRAAALQEGNSEILSLLEDLLAQHVEMTRAWQELRPHLLALTRGGPAASVPVQRFVALYRKHIPLEENFVLPYAERTLSASQIETLGREMARRRNVAC</sequence>
<evidence type="ECO:0000313" key="2">
    <source>
        <dbReference type="EMBL" id="OIQ75575.1"/>
    </source>
</evidence>
<comment type="caution">
    <text evidence="2">The sequence shown here is derived from an EMBL/GenBank/DDBJ whole genome shotgun (WGS) entry which is preliminary data.</text>
</comment>
<gene>
    <name evidence="2" type="ORF">GALL_427530</name>
</gene>
<dbReference type="Gene3D" id="1.20.120.520">
    <property type="entry name" value="nmb1532 protein domain like"/>
    <property type="match status" value="1"/>
</dbReference>
<accession>A0A1J5Q6E8</accession>